<evidence type="ECO:0000313" key="9">
    <source>
        <dbReference type="EMBL" id="MEE2032234.1"/>
    </source>
</evidence>
<sequence>MAREDQADQRTAALRRILIPLALAQFICSFAGSNMNVMINDISEDLDTSVQGVQVAITIFLLVMAALMIPGGKLTDKYGRKRCFTVGLVVYGVGAAMSAAAPGLGVLILGNSILEGVGTALLIPPVYILTTLLFTEVTSRARAFGAISAMGGIGAAAGPLIGGLITSAISWRAAFGFQVLVIVVILWLARNITDPLPPDRTRPFDIGGAVLSAVGLVLVVTGILAADNNAWLMIALIVAGALVLVWFFRSVRAKERAGNEPLLSTALFRNRTSNLGLVTQNAQWLLLTGVSFVVAAYLQVVRGYDAIETGVIFTAETAGLLAASLAAERFAKRRAQRTLILAGFLVVIGGVAVLLALVSGTPNVWAFAPGLLLIGLGLGVMLTPSVNVVQSSFAEHLQGEISGLSRSVSNLGSSLGAAVAGTVLVAGITSTPERSYALAMIVLAAVGCVGLAAAVFLPRTSPVPQDDQPTSPTT</sequence>
<evidence type="ECO:0000256" key="7">
    <source>
        <dbReference type="SAM" id="Phobius"/>
    </source>
</evidence>
<keyword evidence="5 7" id="KW-1133">Transmembrane helix</keyword>
<feature type="transmembrane region" description="Helical" evidence="7">
    <location>
        <begin position="116"/>
        <end position="134"/>
    </location>
</feature>
<evidence type="ECO:0000256" key="5">
    <source>
        <dbReference type="ARBA" id="ARBA00022989"/>
    </source>
</evidence>
<keyword evidence="2" id="KW-0813">Transport</keyword>
<feature type="transmembrane region" description="Helical" evidence="7">
    <location>
        <begin position="230"/>
        <end position="248"/>
    </location>
</feature>
<dbReference type="PRINTS" id="PR01036">
    <property type="entry name" value="TCRTETB"/>
</dbReference>
<evidence type="ECO:0000256" key="6">
    <source>
        <dbReference type="ARBA" id="ARBA00023136"/>
    </source>
</evidence>
<feature type="transmembrane region" description="Helical" evidence="7">
    <location>
        <begin position="204"/>
        <end position="224"/>
    </location>
</feature>
<feature type="transmembrane region" description="Helical" evidence="7">
    <location>
        <begin position="436"/>
        <end position="457"/>
    </location>
</feature>
<comment type="subcellular location">
    <subcellularLocation>
        <location evidence="1">Cell membrane</location>
        <topology evidence="1">Multi-pass membrane protein</topology>
    </subcellularLocation>
</comment>
<feature type="transmembrane region" description="Helical" evidence="7">
    <location>
        <begin position="339"/>
        <end position="358"/>
    </location>
</feature>
<dbReference type="PANTHER" id="PTHR42718:SF46">
    <property type="entry name" value="BLR6921 PROTEIN"/>
    <property type="match status" value="1"/>
</dbReference>
<dbReference type="Gene3D" id="1.20.1250.20">
    <property type="entry name" value="MFS general substrate transporter like domains"/>
    <property type="match status" value="1"/>
</dbReference>
<dbReference type="InterPro" id="IPR020846">
    <property type="entry name" value="MFS_dom"/>
</dbReference>
<gene>
    <name evidence="9" type="ORF">Q8814_08955</name>
</gene>
<keyword evidence="10" id="KW-1185">Reference proteome</keyword>
<feature type="transmembrane region" description="Helical" evidence="7">
    <location>
        <begin position="52"/>
        <end position="71"/>
    </location>
</feature>
<evidence type="ECO:0000256" key="2">
    <source>
        <dbReference type="ARBA" id="ARBA00022448"/>
    </source>
</evidence>
<comment type="caution">
    <text evidence="9">The sequence shown here is derived from an EMBL/GenBank/DDBJ whole genome shotgun (WGS) entry which is preliminary data.</text>
</comment>
<dbReference type="RefSeq" id="WP_330151658.1">
    <property type="nucleotide sequence ID" value="NZ_JAUZMZ010000036.1"/>
</dbReference>
<feature type="domain" description="Major facilitator superfamily (MFS) profile" evidence="8">
    <location>
        <begin position="17"/>
        <end position="462"/>
    </location>
</feature>
<keyword evidence="3" id="KW-1003">Cell membrane</keyword>
<dbReference type="CDD" id="cd17321">
    <property type="entry name" value="MFS_MMR_MDR_like"/>
    <property type="match status" value="1"/>
</dbReference>
<dbReference type="EMBL" id="JAUZMZ010000036">
    <property type="protein sequence ID" value="MEE2032234.1"/>
    <property type="molecule type" value="Genomic_DNA"/>
</dbReference>
<dbReference type="PROSITE" id="PS50850">
    <property type="entry name" value="MFS"/>
    <property type="match status" value="1"/>
</dbReference>
<protein>
    <submittedName>
        <fullName evidence="9">MFS transporter</fullName>
    </submittedName>
</protein>
<dbReference type="Pfam" id="PF07690">
    <property type="entry name" value="MFS_1"/>
    <property type="match status" value="2"/>
</dbReference>
<feature type="transmembrane region" description="Helical" evidence="7">
    <location>
        <begin position="146"/>
        <end position="169"/>
    </location>
</feature>
<organism evidence="9 10">
    <name type="scientific">Rhodococcus chondri</name>
    <dbReference type="NCBI Taxonomy" id="3065941"/>
    <lineage>
        <taxon>Bacteria</taxon>
        <taxon>Bacillati</taxon>
        <taxon>Actinomycetota</taxon>
        <taxon>Actinomycetes</taxon>
        <taxon>Mycobacteriales</taxon>
        <taxon>Nocardiaceae</taxon>
        <taxon>Rhodococcus</taxon>
    </lineage>
</organism>
<dbReference type="InterPro" id="IPR036259">
    <property type="entry name" value="MFS_trans_sf"/>
</dbReference>
<feature type="transmembrane region" description="Helical" evidence="7">
    <location>
        <begin position="410"/>
        <end position="430"/>
    </location>
</feature>
<evidence type="ECO:0000259" key="8">
    <source>
        <dbReference type="PROSITE" id="PS50850"/>
    </source>
</evidence>
<dbReference type="PANTHER" id="PTHR42718">
    <property type="entry name" value="MAJOR FACILITATOR SUPERFAMILY MULTIDRUG TRANSPORTER MFSC"/>
    <property type="match status" value="1"/>
</dbReference>
<dbReference type="InterPro" id="IPR011701">
    <property type="entry name" value="MFS"/>
</dbReference>
<keyword evidence="4 7" id="KW-0812">Transmembrane</keyword>
<feature type="transmembrane region" description="Helical" evidence="7">
    <location>
        <begin position="83"/>
        <end position="110"/>
    </location>
</feature>
<feature type="transmembrane region" description="Helical" evidence="7">
    <location>
        <begin position="175"/>
        <end position="192"/>
    </location>
</feature>
<dbReference type="Proteomes" id="UP001331936">
    <property type="component" value="Unassembled WGS sequence"/>
</dbReference>
<dbReference type="Gene3D" id="1.20.1720.10">
    <property type="entry name" value="Multidrug resistance protein D"/>
    <property type="match status" value="1"/>
</dbReference>
<evidence type="ECO:0000256" key="4">
    <source>
        <dbReference type="ARBA" id="ARBA00022692"/>
    </source>
</evidence>
<name>A0ABU7JRX1_9NOCA</name>
<feature type="transmembrane region" description="Helical" evidence="7">
    <location>
        <begin position="364"/>
        <end position="389"/>
    </location>
</feature>
<evidence type="ECO:0000313" key="10">
    <source>
        <dbReference type="Proteomes" id="UP001331936"/>
    </source>
</evidence>
<evidence type="ECO:0000256" key="3">
    <source>
        <dbReference type="ARBA" id="ARBA00022475"/>
    </source>
</evidence>
<proteinExistence type="predicted"/>
<feature type="transmembrane region" description="Helical" evidence="7">
    <location>
        <begin position="12"/>
        <end position="32"/>
    </location>
</feature>
<dbReference type="SUPFAM" id="SSF103473">
    <property type="entry name" value="MFS general substrate transporter"/>
    <property type="match status" value="1"/>
</dbReference>
<reference evidence="9 10" key="1">
    <citation type="submission" date="2023-08" db="EMBL/GenBank/DDBJ databases">
        <authorList>
            <person name="Girao M."/>
            <person name="Carvalho M.F."/>
        </authorList>
    </citation>
    <scope>NUCLEOTIDE SEQUENCE [LARGE SCALE GENOMIC DNA]</scope>
    <source>
        <strain evidence="9 10">CC-R104</strain>
    </source>
</reference>
<evidence type="ECO:0000256" key="1">
    <source>
        <dbReference type="ARBA" id="ARBA00004651"/>
    </source>
</evidence>
<accession>A0ABU7JRX1</accession>
<keyword evidence="6 7" id="KW-0472">Membrane</keyword>